<dbReference type="GO" id="GO:0019843">
    <property type="term" value="F:rRNA binding"/>
    <property type="evidence" value="ECO:0007669"/>
    <property type="project" value="InterPro"/>
</dbReference>
<evidence type="ECO:0000256" key="4">
    <source>
        <dbReference type="RuleBase" id="RU004413"/>
    </source>
</evidence>
<keyword evidence="3 4" id="KW-0687">Ribonucleoprotein</keyword>
<protein>
    <submittedName>
        <fullName evidence="5">Ribosomal protein L16</fullName>
    </submittedName>
</protein>
<dbReference type="EMBL" id="KY212107">
    <property type="protein sequence ID" value="ASB29825.1"/>
    <property type="molecule type" value="Genomic_DNA"/>
</dbReference>
<reference evidence="5" key="1">
    <citation type="submission" date="2016-11" db="EMBL/GenBank/DDBJ databases">
        <title>Complete organellar and ribosomal genomic analysis of the lectotype specimen of the reef forming species Porolithon onkodes (Heydrich) Foslie.</title>
        <authorList>
            <person name="Hughey J.R."/>
            <person name="Gabrielson P.W."/>
        </authorList>
    </citation>
    <scope>NUCLEOTIDE SEQUENCE</scope>
</reference>
<dbReference type="Gene3D" id="3.90.1170.10">
    <property type="entry name" value="Ribosomal protein L10e/L16"/>
    <property type="match status" value="1"/>
</dbReference>
<dbReference type="RefSeq" id="YP_009502223.1">
    <property type="nucleotide sequence ID" value="NC_038145.1"/>
</dbReference>
<evidence type="ECO:0000256" key="2">
    <source>
        <dbReference type="ARBA" id="ARBA00022980"/>
    </source>
</evidence>
<dbReference type="GeneID" id="37507764"/>
<dbReference type="GO" id="GO:0003735">
    <property type="term" value="F:structural constituent of ribosome"/>
    <property type="evidence" value="ECO:0007669"/>
    <property type="project" value="InterPro"/>
</dbReference>
<geneLocation type="mitochondrion" evidence="5"/>
<name>A0A2Z2KXU2_9FLOR</name>
<dbReference type="InterPro" id="IPR000114">
    <property type="entry name" value="Ribosomal_uL16_bact-type"/>
</dbReference>
<dbReference type="GO" id="GO:0032543">
    <property type="term" value="P:mitochondrial translation"/>
    <property type="evidence" value="ECO:0007669"/>
    <property type="project" value="TreeGrafter"/>
</dbReference>
<dbReference type="PRINTS" id="PR00060">
    <property type="entry name" value="RIBOSOMALL16"/>
</dbReference>
<evidence type="ECO:0000313" key="5">
    <source>
        <dbReference type="EMBL" id="ASB29825.1"/>
    </source>
</evidence>
<dbReference type="PANTHER" id="PTHR12220:SF13">
    <property type="entry name" value="LARGE RIBOSOMAL SUBUNIT PROTEIN UL16M"/>
    <property type="match status" value="1"/>
</dbReference>
<dbReference type="GO" id="GO:0005762">
    <property type="term" value="C:mitochondrial large ribosomal subunit"/>
    <property type="evidence" value="ECO:0007669"/>
    <property type="project" value="TreeGrafter"/>
</dbReference>
<gene>
    <name evidence="5" type="primary">rpl16</name>
</gene>
<accession>A0A2Z2KXU2</accession>
<proteinExistence type="inferred from homology"/>
<dbReference type="CDD" id="cd01433">
    <property type="entry name" value="Ribosomal_L16_L10e"/>
    <property type="match status" value="1"/>
</dbReference>
<sequence>MMTKKTHKKTINNLSYYNHLLKKGSYGFKIMSDLRLTEKQIISLERNLKIRLKKLSIKSYRPKIWMNVQLNRTLTKLNLESRMGKGKGSIYTRVIFLKKGSMIYEFANINTQQIMETHMYLKKYVSAKLKLVRGR</sequence>
<evidence type="ECO:0000256" key="3">
    <source>
        <dbReference type="ARBA" id="ARBA00023274"/>
    </source>
</evidence>
<dbReference type="PROSITE" id="PS00701">
    <property type="entry name" value="RIBOSOMAL_L16_2"/>
    <property type="match status" value="1"/>
</dbReference>
<dbReference type="InterPro" id="IPR036920">
    <property type="entry name" value="Ribosomal_uL16_sf"/>
</dbReference>
<dbReference type="SUPFAM" id="SSF54686">
    <property type="entry name" value="Ribosomal protein L16p/L10e"/>
    <property type="match status" value="1"/>
</dbReference>
<keyword evidence="2 4" id="KW-0689">Ribosomal protein</keyword>
<comment type="similarity">
    <text evidence="1 4">Belongs to the universal ribosomal protein uL16 family.</text>
</comment>
<evidence type="ECO:0000256" key="1">
    <source>
        <dbReference type="ARBA" id="ARBA00008931"/>
    </source>
</evidence>
<dbReference type="AlphaFoldDB" id="A0A2Z2KXU2"/>
<dbReference type="Pfam" id="PF00252">
    <property type="entry name" value="Ribosomal_L16"/>
    <property type="match status" value="1"/>
</dbReference>
<keyword evidence="5" id="KW-0496">Mitochondrion</keyword>
<organism evidence="5">
    <name type="scientific">Porolithon onkodes</name>
    <dbReference type="NCBI Taxonomy" id="231751"/>
    <lineage>
        <taxon>Eukaryota</taxon>
        <taxon>Rhodophyta</taxon>
        <taxon>Florideophyceae</taxon>
        <taxon>Corallinophycidae</taxon>
        <taxon>Corallinales</taxon>
        <taxon>Porolithaceae</taxon>
        <taxon>Porolithon</taxon>
    </lineage>
</organism>
<dbReference type="InterPro" id="IPR047873">
    <property type="entry name" value="Ribosomal_uL16"/>
</dbReference>
<dbReference type="InterPro" id="IPR016180">
    <property type="entry name" value="Ribosomal_uL16_dom"/>
</dbReference>
<dbReference type="InterPro" id="IPR020798">
    <property type="entry name" value="Ribosomal_uL16_CS"/>
</dbReference>
<dbReference type="PANTHER" id="PTHR12220">
    <property type="entry name" value="50S/60S RIBOSOMAL PROTEIN L16"/>
    <property type="match status" value="1"/>
</dbReference>